<proteinExistence type="predicted"/>
<keyword evidence="2" id="KW-1185">Reference proteome</keyword>
<dbReference type="AlphaFoldDB" id="A0A8X6TMT7"/>
<dbReference type="OrthoDB" id="8191996at2759"/>
<accession>A0A8X6TMT7</accession>
<name>A0A8X6TMT7_NEPPI</name>
<organism evidence="1 2">
    <name type="scientific">Nephila pilipes</name>
    <name type="common">Giant wood spider</name>
    <name type="synonym">Nephila maculata</name>
    <dbReference type="NCBI Taxonomy" id="299642"/>
    <lineage>
        <taxon>Eukaryota</taxon>
        <taxon>Metazoa</taxon>
        <taxon>Ecdysozoa</taxon>
        <taxon>Arthropoda</taxon>
        <taxon>Chelicerata</taxon>
        <taxon>Arachnida</taxon>
        <taxon>Araneae</taxon>
        <taxon>Araneomorphae</taxon>
        <taxon>Entelegynae</taxon>
        <taxon>Araneoidea</taxon>
        <taxon>Nephilidae</taxon>
        <taxon>Nephila</taxon>
    </lineage>
</organism>
<dbReference type="Proteomes" id="UP000887013">
    <property type="component" value="Unassembled WGS sequence"/>
</dbReference>
<reference evidence="1" key="1">
    <citation type="submission" date="2020-08" db="EMBL/GenBank/DDBJ databases">
        <title>Multicomponent nature underlies the extraordinary mechanical properties of spider dragline silk.</title>
        <authorList>
            <person name="Kono N."/>
            <person name="Nakamura H."/>
            <person name="Mori M."/>
            <person name="Yoshida Y."/>
            <person name="Ohtoshi R."/>
            <person name="Malay A.D."/>
            <person name="Moran D.A.P."/>
            <person name="Tomita M."/>
            <person name="Numata K."/>
            <person name="Arakawa K."/>
        </authorList>
    </citation>
    <scope>NUCLEOTIDE SEQUENCE</scope>
</reference>
<evidence type="ECO:0000313" key="1">
    <source>
        <dbReference type="EMBL" id="GFT24788.1"/>
    </source>
</evidence>
<protein>
    <submittedName>
        <fullName evidence="1">Uncharacterized protein</fullName>
    </submittedName>
</protein>
<sequence length="102" mass="12000">MWSSSQTFQGIQILESKSAPWTMTPVFCCMFLCAKEKCMSIQHVRKWLREFKDGRTDINDQEHFRQSSVSDETIVKAEEALVKDRRMTDRDLFELMSDVNKS</sequence>
<gene>
    <name evidence="1" type="ORF">NPIL_302761</name>
</gene>
<evidence type="ECO:0000313" key="2">
    <source>
        <dbReference type="Proteomes" id="UP000887013"/>
    </source>
</evidence>
<dbReference type="EMBL" id="BMAW01106519">
    <property type="protein sequence ID" value="GFT24788.1"/>
    <property type="molecule type" value="Genomic_DNA"/>
</dbReference>
<comment type="caution">
    <text evidence="1">The sequence shown here is derived from an EMBL/GenBank/DDBJ whole genome shotgun (WGS) entry which is preliminary data.</text>
</comment>